<dbReference type="EMBL" id="QSHZ01000014">
    <property type="protein sequence ID" value="RHC55370.1"/>
    <property type="molecule type" value="Genomic_DNA"/>
</dbReference>
<protein>
    <submittedName>
        <fullName evidence="2">Uncharacterized protein</fullName>
    </submittedName>
</protein>
<evidence type="ECO:0000313" key="2">
    <source>
        <dbReference type="EMBL" id="RHC55370.1"/>
    </source>
</evidence>
<dbReference type="AlphaFoldDB" id="A0A414AUN9"/>
<comment type="caution">
    <text evidence="2">The sequence shown here is derived from an EMBL/GenBank/DDBJ whole genome shotgun (WGS) entry which is preliminary data.</text>
</comment>
<evidence type="ECO:0000313" key="3">
    <source>
        <dbReference type="Proteomes" id="UP000283975"/>
    </source>
</evidence>
<accession>A0A414AUN9</accession>
<feature type="region of interest" description="Disordered" evidence="1">
    <location>
        <begin position="52"/>
        <end position="78"/>
    </location>
</feature>
<gene>
    <name evidence="2" type="ORF">DW839_14100</name>
</gene>
<name>A0A414AUN9_9FIRM</name>
<sequence>MLGCLYLKPAALICAKRGKYAAGGEIRCGVRGTGAVPEVTLERFGETWAQGVGEDEVAQGAQRPEQSEHGAELIRSSA</sequence>
<proteinExistence type="predicted"/>
<organism evidence="2 3">
    <name type="scientific">Enterocloster bolteae</name>
    <dbReference type="NCBI Taxonomy" id="208479"/>
    <lineage>
        <taxon>Bacteria</taxon>
        <taxon>Bacillati</taxon>
        <taxon>Bacillota</taxon>
        <taxon>Clostridia</taxon>
        <taxon>Lachnospirales</taxon>
        <taxon>Lachnospiraceae</taxon>
        <taxon>Enterocloster</taxon>
    </lineage>
</organism>
<dbReference type="Proteomes" id="UP000283975">
    <property type="component" value="Unassembled WGS sequence"/>
</dbReference>
<evidence type="ECO:0000256" key="1">
    <source>
        <dbReference type="SAM" id="MobiDB-lite"/>
    </source>
</evidence>
<reference evidence="2 3" key="1">
    <citation type="submission" date="2018-08" db="EMBL/GenBank/DDBJ databases">
        <title>A genome reference for cultivated species of the human gut microbiota.</title>
        <authorList>
            <person name="Zou Y."/>
            <person name="Xue W."/>
            <person name="Luo G."/>
        </authorList>
    </citation>
    <scope>NUCLEOTIDE SEQUENCE [LARGE SCALE GENOMIC DNA]</scope>
    <source>
        <strain evidence="2 3">AM35-14</strain>
    </source>
</reference>